<evidence type="ECO:0000256" key="1">
    <source>
        <dbReference type="SAM" id="MobiDB-lite"/>
    </source>
</evidence>
<feature type="compositionally biased region" description="Polar residues" evidence="1">
    <location>
        <begin position="168"/>
        <end position="188"/>
    </location>
</feature>
<dbReference type="EMBL" id="VEVO01000008">
    <property type="protein sequence ID" value="KAF0038910.1"/>
    <property type="molecule type" value="Genomic_DNA"/>
</dbReference>
<accession>A0A6A4T4G8</accession>
<feature type="region of interest" description="Disordered" evidence="1">
    <location>
        <begin position="110"/>
        <end position="136"/>
    </location>
</feature>
<sequence>MQCRKTSSVTNGGDSVTWQKGEISYALMRAECRLTNPLYTAAMMQCLDSALQKRRRHIQRQAAFCTVRSFAAETSSFKRHREKNFFLEESKRTSTAQTLAHLRPACPQNALRPALYPREERPRTRRAFSGGFPIQQKSEDLKAEEIAALDLPTPVPPPRPPRRGDVQSGPSPVRTPSQTRTKSTSSSAWPLVAPLPQKQKAPSKLKRPCSRTITCRLSDCPHHKAKERSEVLKVEEPVAIRTRPARKVDMALQYRPKGGYVMDPELMAKRTTKSNLLPYRQRIAVCKGNVVPADTKSKDVNTCLTPGHRHMCVKQGNIPPEPSLSPSDEQTLRLPPI</sequence>
<feature type="region of interest" description="Disordered" evidence="1">
    <location>
        <begin position="314"/>
        <end position="337"/>
    </location>
</feature>
<comment type="caution">
    <text evidence="2">The sequence shown here is derived from an EMBL/GenBank/DDBJ whole genome shotgun (WGS) entry which is preliminary data.</text>
</comment>
<feature type="region of interest" description="Disordered" evidence="1">
    <location>
        <begin position="150"/>
        <end position="207"/>
    </location>
</feature>
<organism evidence="2 3">
    <name type="scientific">Scophthalmus maximus</name>
    <name type="common">Turbot</name>
    <name type="synonym">Psetta maxima</name>
    <dbReference type="NCBI Taxonomy" id="52904"/>
    <lineage>
        <taxon>Eukaryota</taxon>
        <taxon>Metazoa</taxon>
        <taxon>Chordata</taxon>
        <taxon>Craniata</taxon>
        <taxon>Vertebrata</taxon>
        <taxon>Euteleostomi</taxon>
        <taxon>Actinopterygii</taxon>
        <taxon>Neopterygii</taxon>
        <taxon>Teleostei</taxon>
        <taxon>Neoteleostei</taxon>
        <taxon>Acanthomorphata</taxon>
        <taxon>Carangaria</taxon>
        <taxon>Pleuronectiformes</taxon>
        <taxon>Pleuronectoidei</taxon>
        <taxon>Scophthalmidae</taxon>
        <taxon>Scophthalmus</taxon>
    </lineage>
</organism>
<gene>
    <name evidence="2" type="ORF">F2P81_009394</name>
</gene>
<protein>
    <submittedName>
        <fullName evidence="2">Uncharacterized protein</fullName>
    </submittedName>
</protein>
<dbReference type="Proteomes" id="UP000438429">
    <property type="component" value="Unassembled WGS sequence"/>
</dbReference>
<proteinExistence type="predicted"/>
<dbReference type="AlphaFoldDB" id="A0A6A4T4G8"/>
<reference evidence="2 3" key="1">
    <citation type="submission" date="2019-06" db="EMBL/GenBank/DDBJ databases">
        <title>Draft genomes of female and male turbot (Scophthalmus maximus).</title>
        <authorList>
            <person name="Xu H."/>
            <person name="Xu X.-W."/>
            <person name="Shao C."/>
            <person name="Chen S."/>
        </authorList>
    </citation>
    <scope>NUCLEOTIDE SEQUENCE [LARGE SCALE GENOMIC DNA]</scope>
    <source>
        <strain evidence="2">Ysfricsl-2016a</strain>
        <tissue evidence="2">Blood</tissue>
    </source>
</reference>
<evidence type="ECO:0000313" key="3">
    <source>
        <dbReference type="Proteomes" id="UP000438429"/>
    </source>
</evidence>
<evidence type="ECO:0000313" key="2">
    <source>
        <dbReference type="EMBL" id="KAF0038910.1"/>
    </source>
</evidence>
<name>A0A6A4T4G8_SCOMX</name>